<dbReference type="AlphaFoldDB" id="A0A1Y2SD97"/>
<proteinExistence type="predicted"/>
<reference evidence="1 2" key="1">
    <citation type="submission" date="2016-10" db="EMBL/GenBank/DDBJ databases">
        <title>Systematic genetic and metabolomic analysis of Xenorhabdus and Photorhabdus spp., highlights the requirements for a dual symbiotic and pathogenic life style.</title>
        <authorList>
            <person name="Tobias N.J."/>
            <person name="Wolff H."/>
            <person name="Djahanschiri B."/>
            <person name="Pidot S.J."/>
            <person name="Stinear T.P."/>
            <person name="Ebersberger I."/>
            <person name="Bode H.B."/>
        </authorList>
    </citation>
    <scope>NUCLEOTIDE SEQUENCE [LARGE SCALE GENOMIC DNA]</scope>
    <source>
        <strain evidence="1 2">DSM 22392</strain>
    </source>
</reference>
<dbReference type="OrthoDB" id="2088102at2"/>
<evidence type="ECO:0000313" key="2">
    <source>
        <dbReference type="Proteomes" id="UP000194350"/>
    </source>
</evidence>
<accession>A0A1Y2SD97</accession>
<dbReference type="RefSeq" id="WP_086109165.1">
    <property type="nucleotide sequence ID" value="NZ_CAWNGD010000139.1"/>
</dbReference>
<evidence type="ECO:0000313" key="1">
    <source>
        <dbReference type="EMBL" id="OTA16233.1"/>
    </source>
</evidence>
<protein>
    <submittedName>
        <fullName evidence="1">Uncharacterized protein</fullName>
    </submittedName>
</protein>
<dbReference type="Proteomes" id="UP000194350">
    <property type="component" value="Unassembled WGS sequence"/>
</dbReference>
<gene>
    <name evidence="1" type="ORF">Xvie_02003</name>
</gene>
<keyword evidence="2" id="KW-1185">Reference proteome</keyword>
<name>A0A1Y2SD97_9GAMM</name>
<dbReference type="EMBL" id="MUBJ01000009">
    <property type="protein sequence ID" value="OTA16233.1"/>
    <property type="molecule type" value="Genomic_DNA"/>
</dbReference>
<sequence length="114" mass="13224">MENININSYIKIGDEFIDIFQYEGGIDDIDYIDGALELTINGESLIDKSMWDNIDSLWNYFSHGLLSVYENKEFKCHFPDQPIEVKFIPLKENRKILVSVRLPFHPAVKISIKG</sequence>
<comment type="caution">
    <text evidence="1">The sequence shown here is derived from an EMBL/GenBank/DDBJ whole genome shotgun (WGS) entry which is preliminary data.</text>
</comment>
<organism evidence="1 2">
    <name type="scientific">Xenorhabdus vietnamensis</name>
    <dbReference type="NCBI Taxonomy" id="351656"/>
    <lineage>
        <taxon>Bacteria</taxon>
        <taxon>Pseudomonadati</taxon>
        <taxon>Pseudomonadota</taxon>
        <taxon>Gammaproteobacteria</taxon>
        <taxon>Enterobacterales</taxon>
        <taxon>Morganellaceae</taxon>
        <taxon>Xenorhabdus</taxon>
    </lineage>
</organism>